<evidence type="ECO:0000259" key="5">
    <source>
        <dbReference type="PROSITE" id="PS50931"/>
    </source>
</evidence>
<feature type="domain" description="HTH lysR-type" evidence="5">
    <location>
        <begin position="8"/>
        <end position="65"/>
    </location>
</feature>
<dbReference type="InterPro" id="IPR036390">
    <property type="entry name" value="WH_DNA-bd_sf"/>
</dbReference>
<sequence length="306" mass="32311">MHKTHNALEYSMIEAFIAVVDHGSTNAAAAEVGITQPALSRRIKGLEAAVGHPLFLRNATGLALNALGAEFLPVARSLQLQFGTASRFIRGRAGSGMRFTVACPSIVGSAFLAPFIASGEQGVSDVIEAPTRAVHDHLVRNRADIAIVPMAPADGYASRALFAVPLLVHCAPGSRHHGRATIDVAELADEEAFTSNRETVVFERLASIVSGMPRPPRLREASSGPMAQAMAAGSGGIALGVEPPGFGLTAALLTAEGHDIEITEWASWHAGHHGEAEIHALLDRFVAWATAESSMHRLLRPLPRAQ</sequence>
<dbReference type="PROSITE" id="PS50931">
    <property type="entry name" value="HTH_LYSR"/>
    <property type="match status" value="1"/>
</dbReference>
<dbReference type="Pfam" id="PF03466">
    <property type="entry name" value="LysR_substrate"/>
    <property type="match status" value="1"/>
</dbReference>
<dbReference type="Proteomes" id="UP000831786">
    <property type="component" value="Chromosome"/>
</dbReference>
<dbReference type="EMBL" id="CP095045">
    <property type="protein sequence ID" value="UOQ56816.1"/>
    <property type="molecule type" value="Genomic_DNA"/>
</dbReference>
<evidence type="ECO:0000256" key="3">
    <source>
        <dbReference type="ARBA" id="ARBA00023125"/>
    </source>
</evidence>
<dbReference type="InterPro" id="IPR036388">
    <property type="entry name" value="WH-like_DNA-bd_sf"/>
</dbReference>
<keyword evidence="4" id="KW-0804">Transcription</keyword>
<dbReference type="Gene3D" id="3.40.190.10">
    <property type="entry name" value="Periplasmic binding protein-like II"/>
    <property type="match status" value="2"/>
</dbReference>
<dbReference type="Gene3D" id="1.10.10.10">
    <property type="entry name" value="Winged helix-like DNA-binding domain superfamily/Winged helix DNA-binding domain"/>
    <property type="match status" value="1"/>
</dbReference>
<comment type="similarity">
    <text evidence="1">Belongs to the LysR transcriptional regulatory family.</text>
</comment>
<dbReference type="PANTHER" id="PTHR30346:SF0">
    <property type="entry name" value="HCA OPERON TRANSCRIPTIONAL ACTIVATOR HCAR"/>
    <property type="match status" value="1"/>
</dbReference>
<accession>A0ABY4FKN2</accession>
<protein>
    <submittedName>
        <fullName evidence="6">LysR family transcriptional regulator</fullName>
    </submittedName>
</protein>
<keyword evidence="7" id="KW-1185">Reference proteome</keyword>
<evidence type="ECO:0000256" key="1">
    <source>
        <dbReference type="ARBA" id="ARBA00009437"/>
    </source>
</evidence>
<dbReference type="RefSeq" id="WP_244727283.1">
    <property type="nucleotide sequence ID" value="NZ_CP095045.1"/>
</dbReference>
<proteinExistence type="inferred from homology"/>
<evidence type="ECO:0000256" key="2">
    <source>
        <dbReference type="ARBA" id="ARBA00023015"/>
    </source>
</evidence>
<evidence type="ECO:0000313" key="6">
    <source>
        <dbReference type="EMBL" id="UOQ56816.1"/>
    </source>
</evidence>
<reference evidence="6 7" key="1">
    <citation type="submission" date="2022-04" db="EMBL/GenBank/DDBJ databases">
        <title>Leucobacter sp. isolated from rhizosphere of garlic.</title>
        <authorList>
            <person name="Won M."/>
            <person name="Lee C.-M."/>
            <person name="Woen H.-Y."/>
            <person name="Kwon S.-W."/>
        </authorList>
    </citation>
    <scope>NUCLEOTIDE SEQUENCE [LARGE SCALE GENOMIC DNA]</scope>
    <source>
        <strain evidence="6 7">H21R-40</strain>
    </source>
</reference>
<gene>
    <name evidence="6" type="ORF">MUN78_14265</name>
</gene>
<dbReference type="PRINTS" id="PR00039">
    <property type="entry name" value="HTHLYSR"/>
</dbReference>
<dbReference type="SUPFAM" id="SSF46785">
    <property type="entry name" value="Winged helix' DNA-binding domain"/>
    <property type="match status" value="1"/>
</dbReference>
<keyword evidence="2" id="KW-0805">Transcription regulation</keyword>
<keyword evidence="3" id="KW-0238">DNA-binding</keyword>
<dbReference type="SUPFAM" id="SSF53850">
    <property type="entry name" value="Periplasmic binding protein-like II"/>
    <property type="match status" value="1"/>
</dbReference>
<dbReference type="CDD" id="cd05466">
    <property type="entry name" value="PBP2_LTTR_substrate"/>
    <property type="match status" value="1"/>
</dbReference>
<evidence type="ECO:0000256" key="4">
    <source>
        <dbReference type="ARBA" id="ARBA00023163"/>
    </source>
</evidence>
<dbReference type="InterPro" id="IPR005119">
    <property type="entry name" value="LysR_subst-bd"/>
</dbReference>
<evidence type="ECO:0000313" key="7">
    <source>
        <dbReference type="Proteomes" id="UP000831786"/>
    </source>
</evidence>
<organism evidence="6 7">
    <name type="scientific">Leucobacter allii</name>
    <dbReference type="NCBI Taxonomy" id="2932247"/>
    <lineage>
        <taxon>Bacteria</taxon>
        <taxon>Bacillati</taxon>
        <taxon>Actinomycetota</taxon>
        <taxon>Actinomycetes</taxon>
        <taxon>Micrococcales</taxon>
        <taxon>Microbacteriaceae</taxon>
        <taxon>Leucobacter</taxon>
    </lineage>
</organism>
<dbReference type="PANTHER" id="PTHR30346">
    <property type="entry name" value="TRANSCRIPTIONAL DUAL REGULATOR HCAR-RELATED"/>
    <property type="match status" value="1"/>
</dbReference>
<dbReference type="InterPro" id="IPR000847">
    <property type="entry name" value="LysR_HTH_N"/>
</dbReference>
<name>A0ABY4FKN2_9MICO</name>
<dbReference type="Pfam" id="PF00126">
    <property type="entry name" value="HTH_1"/>
    <property type="match status" value="1"/>
</dbReference>